<reference evidence="5" key="2">
    <citation type="journal article" date="2021" name="PeerJ">
        <title>Extensive microbial diversity within the chicken gut microbiome revealed by metagenomics and culture.</title>
        <authorList>
            <person name="Gilroy R."/>
            <person name="Ravi A."/>
            <person name="Getino M."/>
            <person name="Pursley I."/>
            <person name="Horton D.L."/>
            <person name="Alikhan N.F."/>
            <person name="Baker D."/>
            <person name="Gharbi K."/>
            <person name="Hall N."/>
            <person name="Watson M."/>
            <person name="Adriaenssens E.M."/>
            <person name="Foster-Nyarko E."/>
            <person name="Jarju S."/>
            <person name="Secka A."/>
            <person name="Antonio M."/>
            <person name="Oren A."/>
            <person name="Chaudhuri R.R."/>
            <person name="La Ragione R."/>
            <person name="Hildebrand F."/>
            <person name="Pallen M.J."/>
        </authorList>
    </citation>
    <scope>NUCLEOTIDE SEQUENCE</scope>
    <source>
        <strain evidence="5">F1-3629</strain>
    </source>
</reference>
<dbReference type="PANTHER" id="PTHR45586">
    <property type="entry name" value="TPR REPEAT-CONTAINING PROTEIN PA4667"/>
    <property type="match status" value="1"/>
</dbReference>
<evidence type="ECO:0000256" key="3">
    <source>
        <dbReference type="PROSITE-ProRule" id="PRU00339"/>
    </source>
</evidence>
<accession>A0A940IG61</accession>
<dbReference type="InterPro" id="IPR019734">
    <property type="entry name" value="TPR_rpt"/>
</dbReference>
<dbReference type="PROSITE" id="PS50005">
    <property type="entry name" value="TPR"/>
    <property type="match status" value="2"/>
</dbReference>
<sequence length="1011" mass="113492">MKLFFAAVVCMSVLSLSCPADAAGGVKEPPASRHDRTGLRGEFRQALFLYGKGMYEEAMSRFSRLASEYDDPEARGYAVLCAVRMKLPSYGELSRRYLEKYPFTLAASRIKYADALNLFDAGDYAAASAVLESLDPKSLERGQRDEFLFKRAYCDYETGNTGRALERFAELAAGVKPDYAAASSYMAGYICYCGKDFTEAAGWFGQSSGDSRFSAMSRYYIAECRFMLKDYEYVTDNGPGLLETVPEDCLPKLNRIISESYLVLGNAPEARKYYDRNPDKSQGGSRSDFFYAGSLLYAVGDFAGAIDNFSMMADRCDSIGQAANYKLGYSYIRTKNKVSALNAFKAASEAVFDPAISEDAYFNYAKLSFDLNNDRSVFRRYLEKYPDAGKSEKIYSYMAVAALQEHDYAGAVEAYDNIDELDPVMKSNYMKANYLRATELAASGAWRDAVPYLKAAVYYSDRRTVFNQMSNYWLAEAYYRGDRFDDALAIYTRLYNISALYGMDEAWLIPYGTAYCHFKKENYSSAAEWFGKYLQGDRLTWRKDAMLRYADCLFMQKKYAEAASSYDEVRKEYHDVNDIYPYYQAAVAYGLSGNEDRKISLLANVMDADAASPFYPEALFELGRSYLVGGEDDLAAETYGKLVSSSRDSTFIAKALIELGMISRNRSDNAAALRHYKRVVEEFPVSGYADDALLAIESVYQSENNPQAYLDYIAEIGRSSLKTEDERELMIFNAAEQIYLSENYPKAILSLQSYVSAYPHGSKIPQAYYYLAECYRNTGKPDSACDYYAKVLDTESGSYHELACLNYAGLSYSMQRYEQAFAAYGTLSEIASLDNNRYQAKLGMMRSSYRAKMFGEAVGCAEDVLADSRADADERREAEFIKAKSCLAGSRREEAYAIFSSLASDPDTPEGAESAYLLILDSYDRGDFAQVETRVYSFSDLSGGQAYWLAKAFLVLGDSFVDRGDYSQAMATFESIRDGYSAPEGGDDIADNVSLRIRKLEEIMQREAAEK</sequence>
<evidence type="ECO:0000313" key="5">
    <source>
        <dbReference type="EMBL" id="MBO8453668.1"/>
    </source>
</evidence>
<keyword evidence="4" id="KW-0732">Signal</keyword>
<feature type="signal peptide" evidence="4">
    <location>
        <begin position="1"/>
        <end position="22"/>
    </location>
</feature>
<dbReference type="SUPFAM" id="SSF81901">
    <property type="entry name" value="HCP-like"/>
    <property type="match status" value="2"/>
</dbReference>
<keyword evidence="2 3" id="KW-0802">TPR repeat</keyword>
<evidence type="ECO:0000313" key="6">
    <source>
        <dbReference type="Proteomes" id="UP000771749"/>
    </source>
</evidence>
<dbReference type="SUPFAM" id="SSF48452">
    <property type="entry name" value="TPR-like"/>
    <property type="match status" value="2"/>
</dbReference>
<feature type="repeat" description="TPR" evidence="3">
    <location>
        <begin position="653"/>
        <end position="686"/>
    </location>
</feature>
<evidence type="ECO:0000256" key="2">
    <source>
        <dbReference type="ARBA" id="ARBA00022803"/>
    </source>
</evidence>
<comment type="caution">
    <text evidence="5">The sequence shown here is derived from an EMBL/GenBank/DDBJ whole genome shotgun (WGS) entry which is preliminary data.</text>
</comment>
<evidence type="ECO:0000256" key="4">
    <source>
        <dbReference type="SAM" id="SignalP"/>
    </source>
</evidence>
<dbReference type="Gene3D" id="1.25.40.10">
    <property type="entry name" value="Tetratricopeptide repeat domain"/>
    <property type="match status" value="6"/>
</dbReference>
<reference evidence="5" key="1">
    <citation type="submission" date="2020-10" db="EMBL/GenBank/DDBJ databases">
        <authorList>
            <person name="Gilroy R."/>
        </authorList>
    </citation>
    <scope>NUCLEOTIDE SEQUENCE</scope>
    <source>
        <strain evidence="5">F1-3629</strain>
    </source>
</reference>
<dbReference type="AlphaFoldDB" id="A0A940IG61"/>
<name>A0A940IG61_9BACT</name>
<keyword evidence="1" id="KW-0677">Repeat</keyword>
<dbReference type="Pfam" id="PF13432">
    <property type="entry name" value="TPR_16"/>
    <property type="match status" value="1"/>
</dbReference>
<feature type="chain" id="PRO_5037879656" evidence="4">
    <location>
        <begin position="23"/>
        <end position="1011"/>
    </location>
</feature>
<evidence type="ECO:0000256" key="1">
    <source>
        <dbReference type="ARBA" id="ARBA00022737"/>
    </source>
</evidence>
<dbReference type="PROSITE" id="PS51257">
    <property type="entry name" value="PROKAR_LIPOPROTEIN"/>
    <property type="match status" value="1"/>
</dbReference>
<dbReference type="EMBL" id="JADIMJ010000046">
    <property type="protein sequence ID" value="MBO8453668.1"/>
    <property type="molecule type" value="Genomic_DNA"/>
</dbReference>
<dbReference type="PANTHER" id="PTHR45586:SF1">
    <property type="entry name" value="LIPOPOLYSACCHARIDE ASSEMBLY PROTEIN B"/>
    <property type="match status" value="1"/>
</dbReference>
<dbReference type="SMART" id="SM00028">
    <property type="entry name" value="TPR"/>
    <property type="match status" value="6"/>
</dbReference>
<dbReference type="Proteomes" id="UP000771749">
    <property type="component" value="Unassembled WGS sequence"/>
</dbReference>
<organism evidence="5 6">
    <name type="scientific">Candidatus Cryptobacteroides gallistercoris</name>
    <dbReference type="NCBI Taxonomy" id="2840765"/>
    <lineage>
        <taxon>Bacteria</taxon>
        <taxon>Pseudomonadati</taxon>
        <taxon>Bacteroidota</taxon>
        <taxon>Bacteroidia</taxon>
        <taxon>Bacteroidales</taxon>
        <taxon>Candidatus Cryptobacteroides</taxon>
    </lineage>
</organism>
<proteinExistence type="predicted"/>
<dbReference type="InterPro" id="IPR011990">
    <property type="entry name" value="TPR-like_helical_dom_sf"/>
</dbReference>
<gene>
    <name evidence="5" type="ORF">IAC07_02945</name>
</gene>
<feature type="repeat" description="TPR" evidence="3">
    <location>
        <begin position="765"/>
        <end position="798"/>
    </location>
</feature>
<dbReference type="InterPro" id="IPR051012">
    <property type="entry name" value="CellSynth/LPSAsmb/PSIAsmb"/>
</dbReference>
<protein>
    <submittedName>
        <fullName evidence="5">Tetratricopeptide repeat protein</fullName>
    </submittedName>
</protein>
<dbReference type="Pfam" id="PF13174">
    <property type="entry name" value="TPR_6"/>
    <property type="match status" value="3"/>
</dbReference>